<accession>A0AA39Y6I2</accession>
<evidence type="ECO:0000256" key="1">
    <source>
        <dbReference type="SAM" id="MobiDB-lite"/>
    </source>
</evidence>
<evidence type="ECO:0000313" key="4">
    <source>
        <dbReference type="Proteomes" id="UP001174936"/>
    </source>
</evidence>
<sequence length="147" mass="16130">MQTVHAISLSIWHLFTLIKCISHSLFWPVEHIMTTWLPPHHGAHVPASRLFMHIFLSECGIASHLKCLLALNRLVRIGLISRKPWASLPEFQVSGRREISVPSEKCSAQCQGKLSGDKTGLGGHGHGGTSPDAAMMSWSLPNPQGHS</sequence>
<proteinExistence type="predicted"/>
<feature type="signal peptide" evidence="2">
    <location>
        <begin position="1"/>
        <end position="22"/>
    </location>
</feature>
<keyword evidence="4" id="KW-1185">Reference proteome</keyword>
<feature type="chain" id="PRO_5041346814" evidence="2">
    <location>
        <begin position="23"/>
        <end position="147"/>
    </location>
</feature>
<comment type="caution">
    <text evidence="3">The sequence shown here is derived from an EMBL/GenBank/DDBJ whole genome shotgun (WGS) entry which is preliminary data.</text>
</comment>
<dbReference type="Proteomes" id="UP001174936">
    <property type="component" value="Unassembled WGS sequence"/>
</dbReference>
<reference evidence="3" key="1">
    <citation type="submission" date="2023-06" db="EMBL/GenBank/DDBJ databases">
        <title>Genome-scale phylogeny and comparative genomics of the fungal order Sordariales.</title>
        <authorList>
            <consortium name="Lawrence Berkeley National Laboratory"/>
            <person name="Hensen N."/>
            <person name="Bonometti L."/>
            <person name="Westerberg I."/>
            <person name="Brannstrom I.O."/>
            <person name="Guillou S."/>
            <person name="Cros-Aarteil S."/>
            <person name="Calhoun S."/>
            <person name="Haridas S."/>
            <person name="Kuo A."/>
            <person name="Mondo S."/>
            <person name="Pangilinan J."/>
            <person name="Riley R."/>
            <person name="Labutti K."/>
            <person name="Andreopoulos B."/>
            <person name="Lipzen A."/>
            <person name="Chen C."/>
            <person name="Yanf M."/>
            <person name="Daum C."/>
            <person name="Ng V."/>
            <person name="Clum A."/>
            <person name="Steindorff A."/>
            <person name="Ohm R."/>
            <person name="Martin F."/>
            <person name="Silar P."/>
            <person name="Natvig D."/>
            <person name="Lalanne C."/>
            <person name="Gautier V."/>
            <person name="Ament-Velasquez S.L."/>
            <person name="Kruys A."/>
            <person name="Hutchinson M.I."/>
            <person name="Powell A.J."/>
            <person name="Barry K."/>
            <person name="Miller A.N."/>
            <person name="Grigoriev I.V."/>
            <person name="Debuchy R."/>
            <person name="Gladieux P."/>
            <person name="Thoren M.H."/>
            <person name="Johannesson H."/>
        </authorList>
    </citation>
    <scope>NUCLEOTIDE SEQUENCE</scope>
    <source>
        <strain evidence="3">SMH2532-1</strain>
    </source>
</reference>
<feature type="region of interest" description="Disordered" evidence="1">
    <location>
        <begin position="117"/>
        <end position="147"/>
    </location>
</feature>
<dbReference type="AlphaFoldDB" id="A0AA39Y6I2"/>
<evidence type="ECO:0000256" key="2">
    <source>
        <dbReference type="SAM" id="SignalP"/>
    </source>
</evidence>
<name>A0AA39Y6I2_9PEZI</name>
<protein>
    <submittedName>
        <fullName evidence="3">Uncharacterized protein</fullName>
    </submittedName>
</protein>
<feature type="compositionally biased region" description="Gly residues" evidence="1">
    <location>
        <begin position="119"/>
        <end position="128"/>
    </location>
</feature>
<organism evidence="3 4">
    <name type="scientific">Cercophora newfieldiana</name>
    <dbReference type="NCBI Taxonomy" id="92897"/>
    <lineage>
        <taxon>Eukaryota</taxon>
        <taxon>Fungi</taxon>
        <taxon>Dikarya</taxon>
        <taxon>Ascomycota</taxon>
        <taxon>Pezizomycotina</taxon>
        <taxon>Sordariomycetes</taxon>
        <taxon>Sordariomycetidae</taxon>
        <taxon>Sordariales</taxon>
        <taxon>Lasiosphaeriaceae</taxon>
        <taxon>Cercophora</taxon>
    </lineage>
</organism>
<dbReference type="EMBL" id="JAULSV010000004">
    <property type="protein sequence ID" value="KAK0646270.1"/>
    <property type="molecule type" value="Genomic_DNA"/>
</dbReference>
<evidence type="ECO:0000313" key="3">
    <source>
        <dbReference type="EMBL" id="KAK0646270.1"/>
    </source>
</evidence>
<gene>
    <name evidence="3" type="ORF">B0T16DRAFT_157866</name>
</gene>
<keyword evidence="2" id="KW-0732">Signal</keyword>